<organism evidence="5 6">
    <name type="scientific">Parastrongyloides trichosuri</name>
    <name type="common">Possum-specific nematode worm</name>
    <dbReference type="NCBI Taxonomy" id="131310"/>
    <lineage>
        <taxon>Eukaryota</taxon>
        <taxon>Metazoa</taxon>
        <taxon>Ecdysozoa</taxon>
        <taxon>Nematoda</taxon>
        <taxon>Chromadorea</taxon>
        <taxon>Rhabditida</taxon>
        <taxon>Tylenchina</taxon>
        <taxon>Panagrolaimomorpha</taxon>
        <taxon>Strongyloidoidea</taxon>
        <taxon>Strongyloididae</taxon>
        <taxon>Parastrongyloides</taxon>
    </lineage>
</organism>
<evidence type="ECO:0000256" key="3">
    <source>
        <dbReference type="ARBA" id="ARBA00022801"/>
    </source>
</evidence>
<reference evidence="6" key="1">
    <citation type="submission" date="2017-02" db="UniProtKB">
        <authorList>
            <consortium name="WormBaseParasite"/>
        </authorList>
    </citation>
    <scope>IDENTIFICATION</scope>
</reference>
<dbReference type="SUPFAM" id="SSF53474">
    <property type="entry name" value="alpha/beta-Hydrolases"/>
    <property type="match status" value="2"/>
</dbReference>
<proteinExistence type="inferred from homology"/>
<evidence type="ECO:0000256" key="2">
    <source>
        <dbReference type="ARBA" id="ARBA00022487"/>
    </source>
</evidence>
<comment type="similarity">
    <text evidence="1">Belongs to the type-B carboxylesterase/lipase family.</text>
</comment>
<dbReference type="ESTHER" id="parti-a0a0n4z6w2.1">
    <property type="family name" value="Carb_B_Nematoda"/>
</dbReference>
<keyword evidence="2" id="KW-0719">Serine esterase</keyword>
<name>A0A0N4Z6W2_PARTI</name>
<dbReference type="GO" id="GO:0052689">
    <property type="term" value="F:carboxylic ester hydrolase activity"/>
    <property type="evidence" value="ECO:0007669"/>
    <property type="project" value="UniProtKB-KW"/>
</dbReference>
<dbReference type="Proteomes" id="UP000038045">
    <property type="component" value="Unplaced"/>
</dbReference>
<dbReference type="PROSITE" id="PS00122">
    <property type="entry name" value="CARBOXYLESTERASE_B_1"/>
    <property type="match status" value="1"/>
</dbReference>
<evidence type="ECO:0000259" key="4">
    <source>
        <dbReference type="Pfam" id="PF00135"/>
    </source>
</evidence>
<sequence>MRIQRNGLIKGRISITNGTNKEGIVFQGIPYASPPLNELRFKKPILPKNWTGILETTNFKKTCMWNSKLTNRNHDPSTMSEDCLYLNVYTSKYCINQGGCPTILYLHGGWFILGSPNSLGEETLIENYANDNRKIVFVSINFRLGSLGYLSLNQRLKLSMNTNIALFDVLGGLEWIKREIHVFGGNKDNVALMGHSAGSTAGIYIYTSQRSLGLIHKAIFISGPIVHPYLENANENYSRRLSIISGCSNCSTNWDDKNDVEKVLNCLRAIEVTKLLNYQRAVDEYGFRIFGPSSDIGEESFMIEPWNKLIKKKAKIPILVGGTKYEIVEGLKAINKFPNGETTIILDKVKIFCESYLSLYQLKNKSEGIRLCIEEYSNDVNKTIDIGDDFLFYKANYNLCNEAIDNDSDVYLYKFTYNKLNDSIKGFQFSNTTPFHSNDLVYLLGEKKNIFSNNDYIMQKKFSKIIVNFLYRGNPSSRGIKFEKYTKERNNYFVVDLNKDNSFIGMKNNYHNEGITFWTKTLKEKLGNFNEFTNDTEWIKNSPKYFEITTGRMIKMFVYPDSYYTCTNKHSELKRIETMNDSPNKIIYGFIRGIKSESNSKSGEAYAYLGIPYGSTRELRFKEPKSVPKWNGIRNATGNGTNCLTKSAILTRPINFEMYSEECLSLSIYTTKRCLQTSSCPVIVFIYNDGLNFKNATAVRERFTLGNFAKEGHNIVFVILNFRSGIFGNLNLNKNLPNLSMNTNVQLFDITLGLQWINDEIINFGGNKDNLSLMGYFTGSRITNMLRYSKRVEGLISKLILFVDSVDGLDMIDNSETISRNIAITTGCASGNTSWDSINEMESVLECMRNINEFELLSIQVNLEINGVNMNTPTIDYGESSFFQYNKNETFYRKVYIPILVEGTFFQDELTDENLDDLFVCQFFILYDIRDSEALLLLPHNSNGTQHDGKIFNLLDIPKKQCIEKLKETDYASIHQLNNFNYKPTVDYYQGFTNKVEGIYVVEKLNDNTERFDIILEELFSRFLLNFINYGTLNINEGAATNINVKINNLMIISDSYINESKFDSIVKNISLQVYENILESKDSLFLSPIEHIHNNTNILIFINNTIGKSNISSDNMRFSSLLTIISFIHFFIFT</sequence>
<feature type="domain" description="Carboxylesterase type B" evidence="4">
    <location>
        <begin position="586"/>
        <end position="901"/>
    </location>
</feature>
<accession>A0A0N4Z6W2</accession>
<evidence type="ECO:0000313" key="6">
    <source>
        <dbReference type="WBParaSite" id="PTRK_0000291800.1"/>
    </source>
</evidence>
<dbReference type="PANTHER" id="PTHR45580">
    <property type="entry name" value="PROTEIN CBG05369"/>
    <property type="match status" value="1"/>
</dbReference>
<evidence type="ECO:0000256" key="1">
    <source>
        <dbReference type="ARBA" id="ARBA00005964"/>
    </source>
</evidence>
<dbReference type="Gene3D" id="3.40.50.1820">
    <property type="entry name" value="alpha/beta hydrolase"/>
    <property type="match status" value="2"/>
</dbReference>
<dbReference type="PANTHER" id="PTHR45580:SF6">
    <property type="entry name" value="CARBOXYLESTERASE TYPE B DOMAIN-CONTAINING PROTEIN"/>
    <property type="match status" value="1"/>
</dbReference>
<dbReference type="ESTHER" id="parti-a0a0n4z6w2.2">
    <property type="family name" value="Carb_B_Nematoda"/>
</dbReference>
<dbReference type="Pfam" id="PF00135">
    <property type="entry name" value="COesterase"/>
    <property type="match status" value="2"/>
</dbReference>
<dbReference type="InterPro" id="IPR019826">
    <property type="entry name" value="Carboxylesterase_B_AS"/>
</dbReference>
<dbReference type="AlphaFoldDB" id="A0A0N4Z6W2"/>
<evidence type="ECO:0000313" key="5">
    <source>
        <dbReference type="Proteomes" id="UP000038045"/>
    </source>
</evidence>
<feature type="domain" description="Carboxylesterase type B" evidence="4">
    <location>
        <begin position="5"/>
        <end position="518"/>
    </location>
</feature>
<dbReference type="InterPro" id="IPR002018">
    <property type="entry name" value="CarbesteraseB"/>
</dbReference>
<keyword evidence="3" id="KW-0378">Hydrolase</keyword>
<protein>
    <submittedName>
        <fullName evidence="6">Carboxylesterase type B domain-containing protein</fullName>
    </submittedName>
</protein>
<dbReference type="WBParaSite" id="PTRK_0000291800.1">
    <property type="protein sequence ID" value="PTRK_0000291800.1"/>
    <property type="gene ID" value="PTRK_0000291800"/>
</dbReference>
<dbReference type="InterPro" id="IPR029058">
    <property type="entry name" value="AB_hydrolase_fold"/>
</dbReference>
<dbReference type="STRING" id="131310.A0A0N4Z6W2"/>
<keyword evidence="5" id="KW-1185">Reference proteome</keyword>